<gene>
    <name evidence="2" type="ORF">JP39_05285</name>
</gene>
<dbReference type="KEGG" id="lhi:JP39_05285"/>
<evidence type="ECO:0000313" key="2">
    <source>
        <dbReference type="EMBL" id="ALB28821.1"/>
    </source>
</evidence>
<dbReference type="EMBL" id="CP012559">
    <property type="protein sequence ID" value="ALB28821.1"/>
    <property type="molecule type" value="Genomic_DNA"/>
</dbReference>
<keyword evidence="1" id="KW-0732">Signal</keyword>
<dbReference type="AlphaFoldDB" id="A0A0K2LBZ3"/>
<dbReference type="Proteomes" id="UP000061546">
    <property type="component" value="Chromosome"/>
</dbReference>
<evidence type="ECO:0000256" key="1">
    <source>
        <dbReference type="SAM" id="SignalP"/>
    </source>
</evidence>
<protein>
    <recommendedName>
        <fullName evidence="4">Surface layer protein A domain-containing protein</fullName>
    </recommendedName>
</protein>
<keyword evidence="3" id="KW-1185">Reference proteome</keyword>
<dbReference type="OrthoDB" id="2329011at2"/>
<organism evidence="2 3">
    <name type="scientific">Companilactobacillus heilongjiangensis</name>
    <dbReference type="NCBI Taxonomy" id="1074467"/>
    <lineage>
        <taxon>Bacteria</taxon>
        <taxon>Bacillati</taxon>
        <taxon>Bacillota</taxon>
        <taxon>Bacilli</taxon>
        <taxon>Lactobacillales</taxon>
        <taxon>Lactobacillaceae</taxon>
        <taxon>Companilactobacillus</taxon>
    </lineage>
</organism>
<reference evidence="2 3" key="1">
    <citation type="submission" date="2015-08" db="EMBL/GenBank/DDBJ databases">
        <title>Genomic sequence of Lactobacillus heilongjiangensis DSM 28069, isolated from Chinese traditional pickle.</title>
        <authorList>
            <person name="Jiang X."/>
            <person name="Zheng B."/>
            <person name="Cheng H."/>
        </authorList>
    </citation>
    <scope>NUCLEOTIDE SEQUENCE [LARGE SCALE GENOMIC DNA]</scope>
    <source>
        <strain evidence="2 3">DSM 28069</strain>
    </source>
</reference>
<sequence length="172" mass="19338">MKKFVKMMFVSALVVMSVGSFNTANVQAASHRYVHTLKVTSLFAKGEQVSGGLGDPKYNFSTVTDRALSANSDWYTDQTADSVDTVTGYSRVATNEWVKNSDVVYVNKEDTAYAMETYRAYPIFSFNANSYRMEKTNQTLPAGNWLVGTFMSFPDEPSYYQVGGNQWIQMKE</sequence>
<proteinExistence type="predicted"/>
<evidence type="ECO:0000313" key="3">
    <source>
        <dbReference type="Proteomes" id="UP000061546"/>
    </source>
</evidence>
<feature type="signal peptide" evidence="1">
    <location>
        <begin position="1"/>
        <end position="28"/>
    </location>
</feature>
<feature type="chain" id="PRO_5005480248" description="Surface layer protein A domain-containing protein" evidence="1">
    <location>
        <begin position="29"/>
        <end position="172"/>
    </location>
</feature>
<evidence type="ECO:0008006" key="4">
    <source>
        <dbReference type="Google" id="ProtNLM"/>
    </source>
</evidence>
<accession>A0A0K2LBZ3</accession>
<dbReference type="RefSeq" id="WP_041499916.1">
    <property type="nucleotide sequence ID" value="NZ_BJDV01000013.1"/>
</dbReference>
<name>A0A0K2LBZ3_9LACO</name>